<keyword evidence="3" id="KW-1185">Reference proteome</keyword>
<evidence type="ECO:0000313" key="3">
    <source>
        <dbReference type="Proteomes" id="UP000694409"/>
    </source>
</evidence>
<sequence length="47" mass="5270">MSRKQQPKDPSWFVFDARSGAVRAQGGASENMREKVPKTLPHSPDFP</sequence>
<name>A0A8C9KTW7_SERCA</name>
<proteinExistence type="predicted"/>
<dbReference type="Ensembl" id="ENSSCAT00000000783.1">
    <property type="protein sequence ID" value="ENSSCAP00000000694.1"/>
    <property type="gene ID" value="ENSSCAG00000000596.1"/>
</dbReference>
<dbReference type="AlphaFoldDB" id="A0A8C9KTW7"/>
<organism evidence="2 3">
    <name type="scientific">Serinus canaria</name>
    <name type="common">Island canary</name>
    <name type="synonym">Fringilla canaria</name>
    <dbReference type="NCBI Taxonomy" id="9135"/>
    <lineage>
        <taxon>Eukaryota</taxon>
        <taxon>Metazoa</taxon>
        <taxon>Chordata</taxon>
        <taxon>Craniata</taxon>
        <taxon>Vertebrata</taxon>
        <taxon>Euteleostomi</taxon>
        <taxon>Archelosauria</taxon>
        <taxon>Archosauria</taxon>
        <taxon>Dinosauria</taxon>
        <taxon>Saurischia</taxon>
        <taxon>Theropoda</taxon>
        <taxon>Coelurosauria</taxon>
        <taxon>Aves</taxon>
        <taxon>Neognathae</taxon>
        <taxon>Neoaves</taxon>
        <taxon>Telluraves</taxon>
        <taxon>Australaves</taxon>
        <taxon>Passeriformes</taxon>
        <taxon>Passeroidea</taxon>
        <taxon>Fringillidae</taxon>
        <taxon>Carduelinae</taxon>
        <taxon>Serinus</taxon>
    </lineage>
</organism>
<protein>
    <submittedName>
        <fullName evidence="2">Uncharacterized protein</fullName>
    </submittedName>
</protein>
<reference evidence="2" key="1">
    <citation type="submission" date="2025-08" db="UniProtKB">
        <authorList>
            <consortium name="Ensembl"/>
        </authorList>
    </citation>
    <scope>IDENTIFICATION</scope>
</reference>
<accession>A0A8C9KTW7</accession>
<feature type="region of interest" description="Disordered" evidence="1">
    <location>
        <begin position="1"/>
        <end position="47"/>
    </location>
</feature>
<dbReference type="Proteomes" id="UP000694409">
    <property type="component" value="Unassembled WGS sequence"/>
</dbReference>
<evidence type="ECO:0000313" key="2">
    <source>
        <dbReference type="Ensembl" id="ENSSCAP00000000694.1"/>
    </source>
</evidence>
<evidence type="ECO:0000256" key="1">
    <source>
        <dbReference type="SAM" id="MobiDB-lite"/>
    </source>
</evidence>
<reference evidence="2" key="2">
    <citation type="submission" date="2025-09" db="UniProtKB">
        <authorList>
            <consortium name="Ensembl"/>
        </authorList>
    </citation>
    <scope>IDENTIFICATION</scope>
</reference>